<name>A0A3S1AF29_ANAVA</name>
<dbReference type="PROSITE" id="PS50878">
    <property type="entry name" value="RT_POL"/>
    <property type="match status" value="1"/>
</dbReference>
<evidence type="ECO:0000313" key="3">
    <source>
        <dbReference type="Proteomes" id="UP000276103"/>
    </source>
</evidence>
<proteinExistence type="predicted"/>
<comment type="caution">
    <text evidence="2">The sequence shown here is derived from an EMBL/GenBank/DDBJ whole genome shotgun (WGS) entry which is preliminary data.</text>
</comment>
<evidence type="ECO:0000259" key="1">
    <source>
        <dbReference type="PROSITE" id="PS50878"/>
    </source>
</evidence>
<dbReference type="InterPro" id="IPR043502">
    <property type="entry name" value="DNA/RNA_pol_sf"/>
</dbReference>
<dbReference type="AlphaFoldDB" id="A0A3S1AF29"/>
<dbReference type="CDD" id="cd01646">
    <property type="entry name" value="RT_Bac_retron_I"/>
    <property type="match status" value="1"/>
</dbReference>
<gene>
    <name evidence="2" type="ORF">DSM107003_01550</name>
</gene>
<dbReference type="Proteomes" id="UP000276103">
    <property type="component" value="Unassembled WGS sequence"/>
</dbReference>
<sequence length="583" mass="68608">MLSAWQNIVKDGMRKQPLLDLHDYYDFHRNRQKIIPIICEQIIKGSYQPKAPNIIRSEKKNGICRHLQLPSPDDAVIFQTLVEKISPIIKKSQPSDRAYYSRSHSQPKSEADIDDSFPYEWWELWPKFQQKIYEFSTTFDYVIVTDVANYFDNISFDRLRNVISSYGQFDEELLDFLFFMLESFVWRPDYLPLSGFGLPQVNFDAPRLFGHAFLFEIDRYLKDVTNNNFVRWMDDIDFGSNDVAQAKKILRDLDELLLTRGLRLNMGKTKILSSCQAKKYFLPNENRFLTIITNLIELKIKQGKSIEIEKEKIRKRFKKFLKLSDAGRWNKVYKRYFTISAKTRDNFLERYVPEILINQPDLRDSVFTNYRKFGYSKKRFIQLINFFISEHCMCDITVFSVAKLLVSWNIPLKSKSIIELIQVTHERMIKLPSSASFVASLWILAKYGNESELFSLLCTHQTVWENSSFLARQVAAIIPILRTNINHGYKIKQLLVEIGHIDAIRVMNNLEYLRDNNKLDKDIIMYLSQGNQGIYPLSKFLIVFDILNSQRIESSVRQKLKDQLLKEVISDSIYINKLAKIEI</sequence>
<dbReference type="SUPFAM" id="SSF56672">
    <property type="entry name" value="DNA/RNA polymerases"/>
    <property type="match status" value="1"/>
</dbReference>
<organism evidence="2 3">
    <name type="scientific">Trichormus variabilis SAG 1403-4b</name>
    <dbReference type="NCBI Taxonomy" id="447716"/>
    <lineage>
        <taxon>Bacteria</taxon>
        <taxon>Bacillati</taxon>
        <taxon>Cyanobacteriota</taxon>
        <taxon>Cyanophyceae</taxon>
        <taxon>Nostocales</taxon>
        <taxon>Nostocaceae</taxon>
        <taxon>Trichormus</taxon>
    </lineage>
</organism>
<protein>
    <recommendedName>
        <fullName evidence="1">Reverse transcriptase domain-containing protein</fullName>
    </recommendedName>
</protein>
<dbReference type="EMBL" id="RSCM01000001">
    <property type="protein sequence ID" value="RUS99571.1"/>
    <property type="molecule type" value="Genomic_DNA"/>
</dbReference>
<reference evidence="2 3" key="1">
    <citation type="journal article" date="2019" name="Genome Biol. Evol.">
        <title>Day and night: Metabolic profiles and evolutionary relationships of six axenic non-marine cyanobacteria.</title>
        <authorList>
            <person name="Will S.E."/>
            <person name="Henke P."/>
            <person name="Boedeker C."/>
            <person name="Huang S."/>
            <person name="Brinkmann H."/>
            <person name="Rohde M."/>
            <person name="Jarek M."/>
            <person name="Friedl T."/>
            <person name="Seufert S."/>
            <person name="Schumacher M."/>
            <person name="Overmann J."/>
            <person name="Neumann-Schaal M."/>
            <person name="Petersen J."/>
        </authorList>
    </citation>
    <scope>NUCLEOTIDE SEQUENCE [LARGE SCALE GENOMIC DNA]</scope>
    <source>
        <strain evidence="2 3">SAG 1403-4b</strain>
    </source>
</reference>
<evidence type="ECO:0000313" key="2">
    <source>
        <dbReference type="EMBL" id="RUS99571.1"/>
    </source>
</evidence>
<accession>A0A3S1AF29</accession>
<feature type="domain" description="Reverse transcriptase" evidence="1">
    <location>
        <begin position="1"/>
        <end position="293"/>
    </location>
</feature>
<dbReference type="InterPro" id="IPR000477">
    <property type="entry name" value="RT_dom"/>
</dbReference>
<keyword evidence="3" id="KW-1185">Reference proteome</keyword>